<dbReference type="Gene3D" id="3.40.1190.20">
    <property type="match status" value="1"/>
</dbReference>
<evidence type="ECO:0000256" key="1">
    <source>
        <dbReference type="ARBA" id="ARBA00022679"/>
    </source>
</evidence>
<dbReference type="InterPro" id="IPR029056">
    <property type="entry name" value="Ribokinase-like"/>
</dbReference>
<gene>
    <name evidence="4" type="ORF">ETD86_12285</name>
</gene>
<name>A0A5S4FN93_9ACTN</name>
<sequence length="329" mass="35135">MSSTIVVAGVTSLYMAMPVPDFPLPYASQRFPEWMRVEVSGAACHIASTVHTLGDEARLCTLVGEDLAGEAINTSLRARGLWGPGVVTAPRSSLGVVLVASNGRRSGHPYVAAVNTVEYPVEVFRCLLHGADLAVLTNTAFVRPLLEHARERHVPIAVDVHLITDVDDAYNRPWLEVADIIFCSHERLPCPPRQWVAKIFQRYPGCAVAAVGLGGRGCVMGLTDGSLVEAVAIAPRGVVSTAGAGDALFASFVHSWLATGNPMAALEDAVLHAGWKVGDTFPGATSLTAVELAQLRESHPVAMFLGRWDSQRMTARRGSASHDSNQTRP</sequence>
<keyword evidence="2 4" id="KW-0418">Kinase</keyword>
<dbReference type="PANTHER" id="PTHR10584">
    <property type="entry name" value="SUGAR KINASE"/>
    <property type="match status" value="1"/>
</dbReference>
<dbReference type="AlphaFoldDB" id="A0A5S4FN93"/>
<dbReference type="PANTHER" id="PTHR10584:SF167">
    <property type="entry name" value="PFKB DOMAIN PROTEIN"/>
    <property type="match status" value="1"/>
</dbReference>
<dbReference type="GO" id="GO:0016301">
    <property type="term" value="F:kinase activity"/>
    <property type="evidence" value="ECO:0007669"/>
    <property type="project" value="UniProtKB-KW"/>
</dbReference>
<dbReference type="InterPro" id="IPR011611">
    <property type="entry name" value="PfkB_dom"/>
</dbReference>
<dbReference type="RefSeq" id="WP_138666261.1">
    <property type="nucleotide sequence ID" value="NZ_VCKY01000032.1"/>
</dbReference>
<dbReference type="OrthoDB" id="9792663at2"/>
<proteinExistence type="predicted"/>
<keyword evidence="1" id="KW-0808">Transferase</keyword>
<accession>A0A5S4FN93</accession>
<reference evidence="4 5" key="1">
    <citation type="submission" date="2019-05" db="EMBL/GenBank/DDBJ databases">
        <title>Draft genome sequence of Nonomuraea turkmeniaca DSM 43926.</title>
        <authorList>
            <person name="Saricaoglu S."/>
            <person name="Isik K."/>
        </authorList>
    </citation>
    <scope>NUCLEOTIDE SEQUENCE [LARGE SCALE GENOMIC DNA]</scope>
    <source>
        <strain evidence="4 5">DSM 43926</strain>
    </source>
</reference>
<evidence type="ECO:0000313" key="4">
    <source>
        <dbReference type="EMBL" id="TMR22217.1"/>
    </source>
</evidence>
<dbReference type="SUPFAM" id="SSF53613">
    <property type="entry name" value="Ribokinase-like"/>
    <property type="match status" value="1"/>
</dbReference>
<comment type="caution">
    <text evidence="4">The sequence shown here is derived from an EMBL/GenBank/DDBJ whole genome shotgun (WGS) entry which is preliminary data.</text>
</comment>
<organism evidence="4 5">
    <name type="scientific">Nonomuraea turkmeniaca</name>
    <dbReference type="NCBI Taxonomy" id="103838"/>
    <lineage>
        <taxon>Bacteria</taxon>
        <taxon>Bacillati</taxon>
        <taxon>Actinomycetota</taxon>
        <taxon>Actinomycetes</taxon>
        <taxon>Streptosporangiales</taxon>
        <taxon>Streptosporangiaceae</taxon>
        <taxon>Nonomuraea</taxon>
    </lineage>
</organism>
<dbReference type="EMBL" id="VCKY01000032">
    <property type="protein sequence ID" value="TMR22217.1"/>
    <property type="molecule type" value="Genomic_DNA"/>
</dbReference>
<feature type="domain" description="Carbohydrate kinase PfkB" evidence="3">
    <location>
        <begin position="37"/>
        <end position="279"/>
    </location>
</feature>
<dbReference type="Pfam" id="PF00294">
    <property type="entry name" value="PfkB"/>
    <property type="match status" value="1"/>
</dbReference>
<dbReference type="Proteomes" id="UP000309128">
    <property type="component" value="Unassembled WGS sequence"/>
</dbReference>
<keyword evidence="5" id="KW-1185">Reference proteome</keyword>
<evidence type="ECO:0000259" key="3">
    <source>
        <dbReference type="Pfam" id="PF00294"/>
    </source>
</evidence>
<evidence type="ECO:0000256" key="2">
    <source>
        <dbReference type="ARBA" id="ARBA00022777"/>
    </source>
</evidence>
<protein>
    <submittedName>
        <fullName evidence="4">Carbohydrate kinase family protein</fullName>
    </submittedName>
</protein>
<evidence type="ECO:0000313" key="5">
    <source>
        <dbReference type="Proteomes" id="UP000309128"/>
    </source>
</evidence>